<evidence type="ECO:0000313" key="1">
    <source>
        <dbReference type="EMBL" id="TNC28429.1"/>
    </source>
</evidence>
<organism evidence="1 2">
    <name type="scientific">Mumia zhuanghuii</name>
    <dbReference type="NCBI Taxonomy" id="2585211"/>
    <lineage>
        <taxon>Bacteria</taxon>
        <taxon>Bacillati</taxon>
        <taxon>Actinomycetota</taxon>
        <taxon>Actinomycetes</taxon>
        <taxon>Propionibacteriales</taxon>
        <taxon>Nocardioidaceae</taxon>
        <taxon>Mumia</taxon>
    </lineage>
</organism>
<dbReference type="Proteomes" id="UP000306740">
    <property type="component" value="Unassembled WGS sequence"/>
</dbReference>
<comment type="caution">
    <text evidence="1">The sequence shown here is derived from an EMBL/GenBank/DDBJ whole genome shotgun (WGS) entry which is preliminary data.</text>
</comment>
<sequence>MRAQVGLSRRQHTLGLALDCAGRSGMRRFKSDGTSQRRDDELPVQPWRCMLWRRERARLQVLDRPA</sequence>
<dbReference type="EMBL" id="VDFR01000234">
    <property type="protein sequence ID" value="TNC28429.1"/>
    <property type="molecule type" value="Genomic_DNA"/>
</dbReference>
<name>A0A5C4M951_9ACTN</name>
<evidence type="ECO:0000313" key="2">
    <source>
        <dbReference type="Proteomes" id="UP000306740"/>
    </source>
</evidence>
<protein>
    <submittedName>
        <fullName evidence="1">Uncharacterized protein</fullName>
    </submittedName>
</protein>
<proteinExistence type="predicted"/>
<dbReference type="RefSeq" id="WP_139107330.1">
    <property type="nucleotide sequence ID" value="NZ_VDFR01000234.1"/>
</dbReference>
<accession>A0A5C4M951</accession>
<dbReference type="AlphaFoldDB" id="A0A5C4M951"/>
<gene>
    <name evidence="1" type="ORF">FHE65_33960</name>
</gene>
<reference evidence="1 2" key="1">
    <citation type="submission" date="2019-05" db="EMBL/GenBank/DDBJ databases">
        <title>Mumia sp. nov., isolated from the intestinal contents of plateau pika (Ochotona curzoniae) in the Qinghai-Tibet plateau of China.</title>
        <authorList>
            <person name="Tian Z."/>
        </authorList>
    </citation>
    <scope>NUCLEOTIDE SEQUENCE [LARGE SCALE GENOMIC DNA]</scope>
    <source>
        <strain evidence="2">527</strain>
    </source>
</reference>